<accession>A0ACB8D0D4</accession>
<sequence>MADTKGDNLEQTTNKPKFFRRFEGILIGDLFDESRLRSAFHYEPRDDDVFVVGFPKTGTTWLHFVLHRLMNHASETPAQSATACRPSYSFLEFAGGEKIEALPRPRAVIKTHLPFENVRFSEQARYIYVLRNPYDTCVSYYHQVRRGVPGCSDISFDDFFEMFIDGCVHPNDYFDHLSSWFAQRSRPNFLCITYEDMKKDPHSGILKIAAFLGNELDKATSDNVALDAIVQTISPEAMKKAFAEAFLGKEKDESTKCSPSRGDVSDEPTKHRRKGADLVRKAIVGDWENHFSASQIKRMKAKMAAKTAGFRADLDALWKDVNLP</sequence>
<keyword evidence="2" id="KW-1185">Reference proteome</keyword>
<comment type="caution">
    <text evidence="1">The sequence shown here is derived from an EMBL/GenBank/DDBJ whole genome shotgun (WGS) entry which is preliminary data.</text>
</comment>
<gene>
    <name evidence="1" type="ORF">HPB49_022330</name>
</gene>
<protein>
    <submittedName>
        <fullName evidence="1">Uncharacterized protein</fullName>
    </submittedName>
</protein>
<evidence type="ECO:0000313" key="1">
    <source>
        <dbReference type="EMBL" id="KAH7954866.1"/>
    </source>
</evidence>
<proteinExistence type="predicted"/>
<dbReference type="Proteomes" id="UP000821865">
    <property type="component" value="Chromosome 4"/>
</dbReference>
<organism evidence="1 2">
    <name type="scientific">Dermacentor silvarum</name>
    <name type="common">Tick</name>
    <dbReference type="NCBI Taxonomy" id="543639"/>
    <lineage>
        <taxon>Eukaryota</taxon>
        <taxon>Metazoa</taxon>
        <taxon>Ecdysozoa</taxon>
        <taxon>Arthropoda</taxon>
        <taxon>Chelicerata</taxon>
        <taxon>Arachnida</taxon>
        <taxon>Acari</taxon>
        <taxon>Parasitiformes</taxon>
        <taxon>Ixodida</taxon>
        <taxon>Ixodoidea</taxon>
        <taxon>Ixodidae</taxon>
        <taxon>Rhipicephalinae</taxon>
        <taxon>Dermacentor</taxon>
    </lineage>
</organism>
<name>A0ACB8D0D4_DERSI</name>
<dbReference type="EMBL" id="CM023473">
    <property type="protein sequence ID" value="KAH7954866.1"/>
    <property type="molecule type" value="Genomic_DNA"/>
</dbReference>
<reference evidence="1" key="1">
    <citation type="submission" date="2020-05" db="EMBL/GenBank/DDBJ databases">
        <title>Large-scale comparative analyses of tick genomes elucidate their genetic diversity and vector capacities.</title>
        <authorList>
            <person name="Jia N."/>
            <person name="Wang J."/>
            <person name="Shi W."/>
            <person name="Du L."/>
            <person name="Sun Y."/>
            <person name="Zhan W."/>
            <person name="Jiang J."/>
            <person name="Wang Q."/>
            <person name="Zhang B."/>
            <person name="Ji P."/>
            <person name="Sakyi L.B."/>
            <person name="Cui X."/>
            <person name="Yuan T."/>
            <person name="Jiang B."/>
            <person name="Yang W."/>
            <person name="Lam T.T.-Y."/>
            <person name="Chang Q."/>
            <person name="Ding S."/>
            <person name="Wang X."/>
            <person name="Zhu J."/>
            <person name="Ruan X."/>
            <person name="Zhao L."/>
            <person name="Wei J."/>
            <person name="Que T."/>
            <person name="Du C."/>
            <person name="Cheng J."/>
            <person name="Dai P."/>
            <person name="Han X."/>
            <person name="Huang E."/>
            <person name="Gao Y."/>
            <person name="Liu J."/>
            <person name="Shao H."/>
            <person name="Ye R."/>
            <person name="Li L."/>
            <person name="Wei W."/>
            <person name="Wang X."/>
            <person name="Wang C."/>
            <person name="Yang T."/>
            <person name="Huo Q."/>
            <person name="Li W."/>
            <person name="Guo W."/>
            <person name="Chen H."/>
            <person name="Zhou L."/>
            <person name="Ni X."/>
            <person name="Tian J."/>
            <person name="Zhou Y."/>
            <person name="Sheng Y."/>
            <person name="Liu T."/>
            <person name="Pan Y."/>
            <person name="Xia L."/>
            <person name="Li J."/>
            <person name="Zhao F."/>
            <person name="Cao W."/>
        </authorList>
    </citation>
    <scope>NUCLEOTIDE SEQUENCE</scope>
    <source>
        <strain evidence="1">Dsil-2018</strain>
    </source>
</reference>
<evidence type="ECO:0000313" key="2">
    <source>
        <dbReference type="Proteomes" id="UP000821865"/>
    </source>
</evidence>